<sequence length="171" mass="18971">MPNVIYMSIDTADGDTLSEGASSQDSIGAFYKSGHEDEIFVTGFDHKVSIPTDRLTGQVTGNRKHEYLKVRKLIDKSSPLLFQCLAEPKHLSCILNFYRSADTGSDGQPVHYYTIELEGAKIVDIRTVSPDFLDPANDDKNAYEEVCLTYSSITWNHEVASSTAIDNWAGE</sequence>
<dbReference type="Proteomes" id="UP000199058">
    <property type="component" value="Unassembled WGS sequence"/>
</dbReference>
<organism evidence="1 2">
    <name type="scientific">Marinospirillum celere</name>
    <dbReference type="NCBI Taxonomy" id="1122252"/>
    <lineage>
        <taxon>Bacteria</taxon>
        <taxon>Pseudomonadati</taxon>
        <taxon>Pseudomonadota</taxon>
        <taxon>Gammaproteobacteria</taxon>
        <taxon>Oceanospirillales</taxon>
        <taxon>Oceanospirillaceae</taxon>
        <taxon>Marinospirillum</taxon>
    </lineage>
</organism>
<dbReference type="EMBL" id="FOLH01000003">
    <property type="protein sequence ID" value="SFC18628.1"/>
    <property type="molecule type" value="Genomic_DNA"/>
</dbReference>
<dbReference type="InterPro" id="IPR052947">
    <property type="entry name" value="T6SS_Hcp1_domain"/>
</dbReference>
<protein>
    <submittedName>
        <fullName evidence="1">Type VI secretion system secreted protein Hcp</fullName>
    </submittedName>
</protein>
<proteinExistence type="predicted"/>
<dbReference type="OrthoDB" id="5674026at2"/>
<dbReference type="NCBIfam" id="TIGR03344">
    <property type="entry name" value="VI_effect_Hcp1"/>
    <property type="match status" value="1"/>
</dbReference>
<dbReference type="RefSeq" id="WP_091962245.1">
    <property type="nucleotide sequence ID" value="NZ_FOLH01000003.1"/>
</dbReference>
<dbReference type="InterPro" id="IPR036624">
    <property type="entry name" value="Hcp1-lik_sf"/>
</dbReference>
<dbReference type="STRING" id="1122252.SAMN05660443_1789"/>
<dbReference type="Pfam" id="PF05638">
    <property type="entry name" value="T6SS_HCP"/>
    <property type="match status" value="1"/>
</dbReference>
<evidence type="ECO:0000313" key="1">
    <source>
        <dbReference type="EMBL" id="SFC18628.1"/>
    </source>
</evidence>
<dbReference type="InterPro" id="IPR008514">
    <property type="entry name" value="T6SS_Hcp"/>
</dbReference>
<dbReference type="PANTHER" id="PTHR34319">
    <property type="entry name" value="MAJOR EXPORTED PROTEIN"/>
    <property type="match status" value="1"/>
</dbReference>
<accession>A0A1I1H9D2</accession>
<reference evidence="1 2" key="1">
    <citation type="submission" date="2016-10" db="EMBL/GenBank/DDBJ databases">
        <authorList>
            <person name="de Groot N.N."/>
        </authorList>
    </citation>
    <scope>NUCLEOTIDE SEQUENCE [LARGE SCALE GENOMIC DNA]</scope>
    <source>
        <strain evidence="1 2">DSM 18438</strain>
    </source>
</reference>
<keyword evidence="2" id="KW-1185">Reference proteome</keyword>
<evidence type="ECO:0000313" key="2">
    <source>
        <dbReference type="Proteomes" id="UP000199058"/>
    </source>
</evidence>
<name>A0A1I1H9D2_9GAMM</name>
<gene>
    <name evidence="1" type="ORF">SAMN05660443_1789</name>
</gene>
<dbReference type="SUPFAM" id="SSF141452">
    <property type="entry name" value="Hcp1-like"/>
    <property type="match status" value="1"/>
</dbReference>
<dbReference type="Gene3D" id="2.30.110.20">
    <property type="entry name" value="Hcp1-like"/>
    <property type="match status" value="1"/>
</dbReference>
<dbReference type="PANTHER" id="PTHR34319:SF7">
    <property type="entry name" value="HNH ENDONUCLEASE DOMAIN-CONTAINING PROTEIN"/>
    <property type="match status" value="1"/>
</dbReference>
<dbReference type="AlphaFoldDB" id="A0A1I1H9D2"/>